<feature type="non-terminal residue" evidence="1">
    <location>
        <position position="137"/>
    </location>
</feature>
<name>A0A699V1B4_TANCI</name>
<sequence>GVVEDNIAVDHVVRGIVLTHAVQRVPGAEVAPANVGGQYVHVIRLFHDAEIDADVAAARKVAAFQKHAGQLRVRLLRKSLDLIEIRSRQTVIARVHILDIAVPRIGPRGLNAEGYQHIVLPGSSYGLPDKAAKLFFA</sequence>
<evidence type="ECO:0000313" key="1">
    <source>
        <dbReference type="EMBL" id="GFD27558.1"/>
    </source>
</evidence>
<comment type="caution">
    <text evidence="1">The sequence shown here is derived from an EMBL/GenBank/DDBJ whole genome shotgun (WGS) entry which is preliminary data.</text>
</comment>
<dbReference type="AlphaFoldDB" id="A0A699V1B4"/>
<reference evidence="1" key="1">
    <citation type="journal article" date="2019" name="Sci. Rep.">
        <title>Draft genome of Tanacetum cinerariifolium, the natural source of mosquito coil.</title>
        <authorList>
            <person name="Yamashiro T."/>
            <person name="Shiraishi A."/>
            <person name="Satake H."/>
            <person name="Nakayama K."/>
        </authorList>
    </citation>
    <scope>NUCLEOTIDE SEQUENCE</scope>
</reference>
<feature type="non-terminal residue" evidence="1">
    <location>
        <position position="1"/>
    </location>
</feature>
<organism evidence="1">
    <name type="scientific">Tanacetum cinerariifolium</name>
    <name type="common">Dalmatian daisy</name>
    <name type="synonym">Chrysanthemum cinerariifolium</name>
    <dbReference type="NCBI Taxonomy" id="118510"/>
    <lineage>
        <taxon>Eukaryota</taxon>
        <taxon>Viridiplantae</taxon>
        <taxon>Streptophyta</taxon>
        <taxon>Embryophyta</taxon>
        <taxon>Tracheophyta</taxon>
        <taxon>Spermatophyta</taxon>
        <taxon>Magnoliopsida</taxon>
        <taxon>eudicotyledons</taxon>
        <taxon>Gunneridae</taxon>
        <taxon>Pentapetalae</taxon>
        <taxon>asterids</taxon>
        <taxon>campanulids</taxon>
        <taxon>Asterales</taxon>
        <taxon>Asteraceae</taxon>
        <taxon>Asteroideae</taxon>
        <taxon>Anthemideae</taxon>
        <taxon>Anthemidinae</taxon>
        <taxon>Tanacetum</taxon>
    </lineage>
</organism>
<protein>
    <submittedName>
        <fullName evidence="1">Uncharacterized protein</fullName>
    </submittedName>
</protein>
<accession>A0A699V1B4</accession>
<dbReference type="EMBL" id="BKCJ011377962">
    <property type="protein sequence ID" value="GFD27558.1"/>
    <property type="molecule type" value="Genomic_DNA"/>
</dbReference>
<gene>
    <name evidence="1" type="ORF">Tci_899527</name>
</gene>
<proteinExistence type="predicted"/>